<accession>K1UG12</accession>
<organism evidence="10">
    <name type="scientific">human gut metagenome</name>
    <dbReference type="NCBI Taxonomy" id="408170"/>
    <lineage>
        <taxon>unclassified sequences</taxon>
        <taxon>metagenomes</taxon>
        <taxon>organismal metagenomes</taxon>
    </lineage>
</organism>
<sequence>AALPPEGKPRLLLQSCCGPCSSYVLEYLTRYFRVTVLYYNPNIQPRDEYDRRLYWQRELIRQLPTPEPVDLLACDYDGQRYIDAVRGLEREPEGGARCTVCFRLRLEETARQARAHGFDFFGTTLTVSPHKDAQRLNAIGAELAQQYGVRWLPSDFKKREGYKRSIELSKQ</sequence>
<dbReference type="EMBL" id="AJWY01005148">
    <property type="protein sequence ID" value="EKC70426.1"/>
    <property type="molecule type" value="Genomic_DNA"/>
</dbReference>
<reference evidence="10" key="1">
    <citation type="journal article" date="2013" name="Environ. Microbiol.">
        <title>Microbiota from the distal guts of lean and obese adolescents exhibit partial functional redundancy besides clear differences in community structure.</title>
        <authorList>
            <person name="Ferrer M."/>
            <person name="Ruiz A."/>
            <person name="Lanza F."/>
            <person name="Haange S.B."/>
            <person name="Oberbach A."/>
            <person name="Till H."/>
            <person name="Bargiela R."/>
            <person name="Campoy C."/>
            <person name="Segura M.T."/>
            <person name="Richter M."/>
            <person name="von Bergen M."/>
            <person name="Seifert J."/>
            <person name="Suarez A."/>
        </authorList>
    </citation>
    <scope>NUCLEOTIDE SEQUENCE</scope>
</reference>
<name>K1UG12_9ZZZZ</name>
<evidence type="ECO:0000313" key="10">
    <source>
        <dbReference type="EMBL" id="EKC70426.1"/>
    </source>
</evidence>
<keyword evidence="8" id="KW-1015">Disulfide bond</keyword>
<feature type="non-terminal residue" evidence="10">
    <location>
        <position position="171"/>
    </location>
</feature>
<evidence type="ECO:0000256" key="3">
    <source>
        <dbReference type="ARBA" id="ARBA00022723"/>
    </source>
</evidence>
<comment type="caution">
    <text evidence="10">The sequence shown here is derived from an EMBL/GenBank/DDBJ whole genome shotgun (WGS) entry which is preliminary data.</text>
</comment>
<evidence type="ECO:0000256" key="8">
    <source>
        <dbReference type="ARBA" id="ARBA00023157"/>
    </source>
</evidence>
<proteinExistence type="predicted"/>
<dbReference type="GO" id="GO:0046872">
    <property type="term" value="F:metal ion binding"/>
    <property type="evidence" value="ECO:0007669"/>
    <property type="project" value="UniProtKB-KW"/>
</dbReference>
<keyword evidence="4" id="KW-0671">Queuosine biosynthesis</keyword>
<evidence type="ECO:0000256" key="4">
    <source>
        <dbReference type="ARBA" id="ARBA00022785"/>
    </source>
</evidence>
<dbReference type="InterPro" id="IPR003828">
    <property type="entry name" value="QueH"/>
</dbReference>
<evidence type="ECO:0000256" key="9">
    <source>
        <dbReference type="ARBA" id="ARBA00023284"/>
    </source>
</evidence>
<feature type="non-terminal residue" evidence="10">
    <location>
        <position position="1"/>
    </location>
</feature>
<dbReference type="AlphaFoldDB" id="K1UG12"/>
<evidence type="ECO:0000256" key="6">
    <source>
        <dbReference type="ARBA" id="ARBA00023004"/>
    </source>
</evidence>
<dbReference type="GO" id="GO:0016491">
    <property type="term" value="F:oxidoreductase activity"/>
    <property type="evidence" value="ECO:0007669"/>
    <property type="project" value="UniProtKB-KW"/>
</dbReference>
<evidence type="ECO:0000256" key="7">
    <source>
        <dbReference type="ARBA" id="ARBA00023014"/>
    </source>
</evidence>
<keyword evidence="3" id="KW-0479">Metal-binding</keyword>
<keyword evidence="5" id="KW-0560">Oxidoreductase</keyword>
<dbReference type="Pfam" id="PF02677">
    <property type="entry name" value="QueH"/>
    <property type="match status" value="1"/>
</dbReference>
<keyword evidence="2" id="KW-0819">tRNA processing</keyword>
<dbReference type="PANTHER" id="PTHR36701:SF1">
    <property type="entry name" value="EPOXYQUEUOSINE REDUCTASE QUEH"/>
    <property type="match status" value="1"/>
</dbReference>
<keyword evidence="9" id="KW-0676">Redox-active center</keyword>
<keyword evidence="7" id="KW-0411">Iron-sulfur</keyword>
<dbReference type="GO" id="GO:0051539">
    <property type="term" value="F:4 iron, 4 sulfur cluster binding"/>
    <property type="evidence" value="ECO:0007669"/>
    <property type="project" value="UniProtKB-KW"/>
</dbReference>
<evidence type="ECO:0000256" key="1">
    <source>
        <dbReference type="ARBA" id="ARBA00022485"/>
    </source>
</evidence>
<gene>
    <name evidence="10" type="ORF">LEA_07789</name>
</gene>
<dbReference type="PANTHER" id="PTHR36701">
    <property type="entry name" value="EPOXYQUEUOSINE REDUCTASE QUEH"/>
    <property type="match status" value="1"/>
</dbReference>
<keyword evidence="1" id="KW-0004">4Fe-4S</keyword>
<keyword evidence="6" id="KW-0408">Iron</keyword>
<evidence type="ECO:0000256" key="5">
    <source>
        <dbReference type="ARBA" id="ARBA00023002"/>
    </source>
</evidence>
<evidence type="ECO:0000256" key="2">
    <source>
        <dbReference type="ARBA" id="ARBA00022694"/>
    </source>
</evidence>
<dbReference type="GO" id="GO:0008616">
    <property type="term" value="P:tRNA queuosine(34) biosynthetic process"/>
    <property type="evidence" value="ECO:0007669"/>
    <property type="project" value="UniProtKB-KW"/>
</dbReference>
<protein>
    <submittedName>
        <fullName evidence="10">DNA integration/recombination/inversion protein</fullName>
    </submittedName>
</protein>